<organism evidence="1">
    <name type="scientific">Anguilla anguilla</name>
    <name type="common">European freshwater eel</name>
    <name type="synonym">Muraena anguilla</name>
    <dbReference type="NCBI Taxonomy" id="7936"/>
    <lineage>
        <taxon>Eukaryota</taxon>
        <taxon>Metazoa</taxon>
        <taxon>Chordata</taxon>
        <taxon>Craniata</taxon>
        <taxon>Vertebrata</taxon>
        <taxon>Euteleostomi</taxon>
        <taxon>Actinopterygii</taxon>
        <taxon>Neopterygii</taxon>
        <taxon>Teleostei</taxon>
        <taxon>Anguilliformes</taxon>
        <taxon>Anguillidae</taxon>
        <taxon>Anguilla</taxon>
    </lineage>
</organism>
<reference evidence="1" key="1">
    <citation type="submission" date="2014-11" db="EMBL/GenBank/DDBJ databases">
        <authorList>
            <person name="Amaro Gonzalez C."/>
        </authorList>
    </citation>
    <scope>NUCLEOTIDE SEQUENCE</scope>
</reference>
<evidence type="ECO:0000313" key="1">
    <source>
        <dbReference type="EMBL" id="JAH58202.1"/>
    </source>
</evidence>
<dbReference type="EMBL" id="GBXM01050375">
    <property type="protein sequence ID" value="JAH58202.1"/>
    <property type="molecule type" value="Transcribed_RNA"/>
</dbReference>
<proteinExistence type="predicted"/>
<accession>A0A0E9TXJ5</accession>
<name>A0A0E9TXJ5_ANGAN</name>
<sequence length="73" mass="7998">MAHAVPRSWPETTYFSPDAVKPKLNADCMQSAGSKVASVQKRKHTTSVGTMLGNQLWHDTTPLSTASIRNKQT</sequence>
<dbReference type="AlphaFoldDB" id="A0A0E9TXJ5"/>
<protein>
    <submittedName>
        <fullName evidence="1">Uncharacterized protein</fullName>
    </submittedName>
</protein>
<reference evidence="1" key="2">
    <citation type="journal article" date="2015" name="Fish Shellfish Immunol.">
        <title>Early steps in the European eel (Anguilla anguilla)-Vibrio vulnificus interaction in the gills: Role of the RtxA13 toxin.</title>
        <authorList>
            <person name="Callol A."/>
            <person name="Pajuelo D."/>
            <person name="Ebbesson L."/>
            <person name="Teles M."/>
            <person name="MacKenzie S."/>
            <person name="Amaro C."/>
        </authorList>
    </citation>
    <scope>NUCLEOTIDE SEQUENCE</scope>
</reference>